<comment type="caution">
    <text evidence="4">The sequence shown here is derived from an EMBL/GenBank/DDBJ whole genome shotgun (WGS) entry which is preliminary data.</text>
</comment>
<dbReference type="Pfam" id="PF00534">
    <property type="entry name" value="Glycos_transf_1"/>
    <property type="match status" value="1"/>
</dbReference>
<protein>
    <submittedName>
        <fullName evidence="4">Glycosyltransferase family 4 protein</fullName>
        <ecNumber evidence="4">2.4.-.-</ecNumber>
    </submittedName>
</protein>
<dbReference type="SUPFAM" id="SSF53756">
    <property type="entry name" value="UDP-Glycosyltransferase/glycogen phosphorylase"/>
    <property type="match status" value="1"/>
</dbReference>
<reference evidence="5" key="1">
    <citation type="journal article" date="2019" name="Int. J. Syst. Evol. Microbiol.">
        <title>The Global Catalogue of Microorganisms (GCM) 10K type strain sequencing project: providing services to taxonomists for standard genome sequencing and annotation.</title>
        <authorList>
            <consortium name="The Broad Institute Genomics Platform"/>
            <consortium name="The Broad Institute Genome Sequencing Center for Infectious Disease"/>
            <person name="Wu L."/>
            <person name="Ma J."/>
        </authorList>
    </citation>
    <scope>NUCLEOTIDE SEQUENCE [LARGE SCALE GENOMIC DNA]</scope>
    <source>
        <strain evidence="5">TBRC 5781</strain>
    </source>
</reference>
<gene>
    <name evidence="4" type="ORF">ACFOVS_00015</name>
</gene>
<evidence type="ECO:0000259" key="3">
    <source>
        <dbReference type="Pfam" id="PF13439"/>
    </source>
</evidence>
<dbReference type="InterPro" id="IPR028098">
    <property type="entry name" value="Glyco_trans_4-like_N"/>
</dbReference>
<dbReference type="Proteomes" id="UP001595697">
    <property type="component" value="Unassembled WGS sequence"/>
</dbReference>
<organism evidence="4 5">
    <name type="scientific">Rhizobium lemnae</name>
    <dbReference type="NCBI Taxonomy" id="1214924"/>
    <lineage>
        <taxon>Bacteria</taxon>
        <taxon>Pseudomonadati</taxon>
        <taxon>Pseudomonadota</taxon>
        <taxon>Alphaproteobacteria</taxon>
        <taxon>Hyphomicrobiales</taxon>
        <taxon>Rhizobiaceae</taxon>
        <taxon>Rhizobium/Agrobacterium group</taxon>
        <taxon>Rhizobium</taxon>
    </lineage>
</organism>
<name>A0ABV8E377_9HYPH</name>
<dbReference type="PANTHER" id="PTHR46401:SF2">
    <property type="entry name" value="GLYCOSYLTRANSFERASE WBBK-RELATED"/>
    <property type="match status" value="1"/>
</dbReference>
<evidence type="ECO:0000313" key="4">
    <source>
        <dbReference type="EMBL" id="MFC3966539.1"/>
    </source>
</evidence>
<dbReference type="InterPro" id="IPR001296">
    <property type="entry name" value="Glyco_trans_1"/>
</dbReference>
<dbReference type="CDD" id="cd03801">
    <property type="entry name" value="GT4_PimA-like"/>
    <property type="match status" value="1"/>
</dbReference>
<evidence type="ECO:0000256" key="1">
    <source>
        <dbReference type="ARBA" id="ARBA00022679"/>
    </source>
</evidence>
<feature type="domain" description="Glycosyltransferase subfamily 4-like N-terminal" evidence="3">
    <location>
        <begin position="75"/>
        <end position="158"/>
    </location>
</feature>
<evidence type="ECO:0000259" key="2">
    <source>
        <dbReference type="Pfam" id="PF00534"/>
    </source>
</evidence>
<dbReference type="RefSeq" id="WP_247262824.1">
    <property type="nucleotide sequence ID" value="NZ_JALJQZ010000079.1"/>
</dbReference>
<accession>A0ABV8E377</accession>
<keyword evidence="5" id="KW-1185">Reference proteome</keyword>
<keyword evidence="1 4" id="KW-0808">Transferase</keyword>
<dbReference type="EMBL" id="JBHSBD010000001">
    <property type="protein sequence ID" value="MFC3966539.1"/>
    <property type="molecule type" value="Genomic_DNA"/>
</dbReference>
<feature type="domain" description="Glycosyl transferase family 1" evidence="2">
    <location>
        <begin position="172"/>
        <end position="323"/>
    </location>
</feature>
<evidence type="ECO:0000313" key="5">
    <source>
        <dbReference type="Proteomes" id="UP001595697"/>
    </source>
</evidence>
<dbReference type="Gene3D" id="3.40.50.2000">
    <property type="entry name" value="Glycogen Phosphorylase B"/>
    <property type="match status" value="2"/>
</dbReference>
<sequence>MARPVLYITSSDYAVRTGGYVYNSRLVQMLREQGLDLETHCLGQGFPVIPETERAALARRLAALPAHTLLLMDHVYLGRLLELFRQMPHPIAAIFHHSDVMEHGTGSDEKGKRLFEAERASLSRADALLVTSNETARYVREQYGFSAPPIHVAVPGNDPVLRTAVGDFAANGGPRIISIGAIIPRKRYDYILDVASHLKNPDWSWNVVGDPSRYPGHLLRLQEKVEHLGLSDRFRFLGDVADEELETLWQASDLYVAASHYEGYGMAIAEALRHGVPVVSTASGAVSTWAKAGVTSAPAEDAEAMAQEIDRLMSAPTLLREFGDLAWTFGQTLPSWAATFTGMDAWLNGIRRPATARDGSRP</sequence>
<proteinExistence type="predicted"/>
<dbReference type="PANTHER" id="PTHR46401">
    <property type="entry name" value="GLYCOSYLTRANSFERASE WBBK-RELATED"/>
    <property type="match status" value="1"/>
</dbReference>
<dbReference type="GO" id="GO:0016757">
    <property type="term" value="F:glycosyltransferase activity"/>
    <property type="evidence" value="ECO:0007669"/>
    <property type="project" value="UniProtKB-KW"/>
</dbReference>
<dbReference type="Pfam" id="PF13439">
    <property type="entry name" value="Glyco_transf_4"/>
    <property type="match status" value="1"/>
</dbReference>
<dbReference type="EC" id="2.4.-.-" evidence="4"/>
<keyword evidence="4" id="KW-0328">Glycosyltransferase</keyword>